<accession>A0ABQ5EE41</accession>
<dbReference type="Proteomes" id="UP001151760">
    <property type="component" value="Unassembled WGS sequence"/>
</dbReference>
<feature type="compositionally biased region" description="Basic and acidic residues" evidence="1">
    <location>
        <begin position="94"/>
        <end position="109"/>
    </location>
</feature>
<comment type="caution">
    <text evidence="2">The sequence shown here is derived from an EMBL/GenBank/DDBJ whole genome shotgun (WGS) entry which is preliminary data.</text>
</comment>
<feature type="region of interest" description="Disordered" evidence="1">
    <location>
        <begin position="92"/>
        <end position="117"/>
    </location>
</feature>
<evidence type="ECO:0000256" key="1">
    <source>
        <dbReference type="SAM" id="MobiDB-lite"/>
    </source>
</evidence>
<reference evidence="2" key="1">
    <citation type="journal article" date="2022" name="Int. J. Mol. Sci.">
        <title>Draft Genome of Tanacetum Coccineum: Genomic Comparison of Closely Related Tanacetum-Family Plants.</title>
        <authorList>
            <person name="Yamashiro T."/>
            <person name="Shiraishi A."/>
            <person name="Nakayama K."/>
            <person name="Satake H."/>
        </authorList>
    </citation>
    <scope>NUCLEOTIDE SEQUENCE</scope>
</reference>
<gene>
    <name evidence="2" type="ORF">Tco_0975336</name>
</gene>
<proteinExistence type="predicted"/>
<feature type="non-terminal residue" evidence="2">
    <location>
        <position position="152"/>
    </location>
</feature>
<evidence type="ECO:0000313" key="2">
    <source>
        <dbReference type="EMBL" id="GJT49179.1"/>
    </source>
</evidence>
<evidence type="ECO:0000313" key="3">
    <source>
        <dbReference type="Proteomes" id="UP001151760"/>
    </source>
</evidence>
<sequence length="152" mass="17724">MLMKSFDTLADHLQEVMVESLPTMVDKHIKEQVEKQVPAQVKVQVLVYVAKGLILERQQHKEKRDKMIAKAIYKSVGTYRLKFPHRFKKTLAIRSRDQDDPHDDAHPEGENSANWKKTSEYEAYQVSQDIMEEVSLTIDEAELKKIADEMLR</sequence>
<dbReference type="EMBL" id="BQNB010016216">
    <property type="protein sequence ID" value="GJT49179.1"/>
    <property type="molecule type" value="Genomic_DNA"/>
</dbReference>
<keyword evidence="3" id="KW-1185">Reference proteome</keyword>
<name>A0ABQ5EE41_9ASTR</name>
<organism evidence="2 3">
    <name type="scientific">Tanacetum coccineum</name>
    <dbReference type="NCBI Taxonomy" id="301880"/>
    <lineage>
        <taxon>Eukaryota</taxon>
        <taxon>Viridiplantae</taxon>
        <taxon>Streptophyta</taxon>
        <taxon>Embryophyta</taxon>
        <taxon>Tracheophyta</taxon>
        <taxon>Spermatophyta</taxon>
        <taxon>Magnoliopsida</taxon>
        <taxon>eudicotyledons</taxon>
        <taxon>Gunneridae</taxon>
        <taxon>Pentapetalae</taxon>
        <taxon>asterids</taxon>
        <taxon>campanulids</taxon>
        <taxon>Asterales</taxon>
        <taxon>Asteraceae</taxon>
        <taxon>Asteroideae</taxon>
        <taxon>Anthemideae</taxon>
        <taxon>Anthemidinae</taxon>
        <taxon>Tanacetum</taxon>
    </lineage>
</organism>
<reference evidence="2" key="2">
    <citation type="submission" date="2022-01" db="EMBL/GenBank/DDBJ databases">
        <authorList>
            <person name="Yamashiro T."/>
            <person name="Shiraishi A."/>
            <person name="Satake H."/>
            <person name="Nakayama K."/>
        </authorList>
    </citation>
    <scope>NUCLEOTIDE SEQUENCE</scope>
</reference>
<protein>
    <submittedName>
        <fullName evidence="2">Uncharacterized protein</fullName>
    </submittedName>
</protein>